<dbReference type="AlphaFoldDB" id="F0SBJ5"/>
<reference evidence="4 5" key="1">
    <citation type="journal article" date="2011" name="Stand. Genomic Sci.">
        <title>Complete genome sequence of the gliding, heparinolytic Pedobacter saltans type strain (113).</title>
        <authorList>
            <person name="Liolios K."/>
            <person name="Sikorski J."/>
            <person name="Lu M."/>
            <person name="Nolan M."/>
            <person name="Lapidus A."/>
            <person name="Lucas S."/>
            <person name="Hammon N."/>
            <person name="Deshpande S."/>
            <person name="Cheng J.F."/>
            <person name="Tapia R."/>
            <person name="Han C."/>
            <person name="Goodwin L."/>
            <person name="Pitluck S."/>
            <person name="Huntemann M."/>
            <person name="Ivanova N."/>
            <person name="Pagani I."/>
            <person name="Mavromatis K."/>
            <person name="Ovchinikova G."/>
            <person name="Pati A."/>
            <person name="Chen A."/>
            <person name="Palaniappan K."/>
            <person name="Land M."/>
            <person name="Hauser L."/>
            <person name="Brambilla E.M."/>
            <person name="Kotsyurbenko O."/>
            <person name="Rohde M."/>
            <person name="Tindall B.J."/>
            <person name="Abt B."/>
            <person name="Goker M."/>
            <person name="Detter J.C."/>
            <person name="Woyke T."/>
            <person name="Bristow J."/>
            <person name="Eisen J.A."/>
            <person name="Markowitz V."/>
            <person name="Hugenholtz P."/>
            <person name="Klenk H.P."/>
            <person name="Kyrpides N.C."/>
        </authorList>
    </citation>
    <scope>NUCLEOTIDE SEQUENCE [LARGE SCALE GENOMIC DNA]</scope>
    <source>
        <strain evidence="5">ATCC 51119 / DSM 12145 / JCM 21818 / LMG 10337 / NBRC 100064 / NCIMB 13643</strain>
    </source>
</reference>
<evidence type="ECO:0000259" key="3">
    <source>
        <dbReference type="Pfam" id="PF02397"/>
    </source>
</evidence>
<dbReference type="Proteomes" id="UP000000310">
    <property type="component" value="Chromosome"/>
</dbReference>
<name>F0SBJ5_PSESL</name>
<dbReference type="STRING" id="762903.Pedsa_1071"/>
<dbReference type="PANTHER" id="PTHR30576:SF0">
    <property type="entry name" value="UNDECAPRENYL-PHOSPHATE N-ACETYLGALACTOSAMINYL 1-PHOSPHATE TRANSFERASE-RELATED"/>
    <property type="match status" value="1"/>
</dbReference>
<evidence type="ECO:0000256" key="2">
    <source>
        <dbReference type="SAM" id="Phobius"/>
    </source>
</evidence>
<proteinExistence type="inferred from homology"/>
<keyword evidence="2" id="KW-0472">Membrane</keyword>
<accession>F0SBJ5</accession>
<dbReference type="EC" id="2.7.8.6" evidence="4"/>
<dbReference type="PANTHER" id="PTHR30576">
    <property type="entry name" value="COLANIC BIOSYNTHESIS UDP-GLUCOSE LIPID CARRIER TRANSFERASE"/>
    <property type="match status" value="1"/>
</dbReference>
<feature type="transmembrane region" description="Helical" evidence="2">
    <location>
        <begin position="169"/>
        <end position="190"/>
    </location>
</feature>
<feature type="domain" description="Bacterial sugar transferase" evidence="3">
    <location>
        <begin position="164"/>
        <end position="357"/>
    </location>
</feature>
<dbReference type="InterPro" id="IPR003362">
    <property type="entry name" value="Bact_transf"/>
</dbReference>
<sequence length="362" mass="41923">MEFQNINHNTYTTESSVLKVIYYAEGFKEELESSFENGLYSVKEFNSIKTLTEETQSFSINDLNNNLLIEISPENTNEVFQIVENLKNHWLTRNIIIILLLTESNQAITRRALKLGVSDCYNPPIPFSDVKERLRFLSFYKQLRAEKKDLYPIEIEEYKIPSGKRMLDLLLSSIALISLSPLFLLVAILIKLDSKGPVFYTSKRVGTGYKIFDFYKFRSMKKDADKEVEKLSKNNQYQGGDAAFFKIKDDPRVTKLGNFLRNSSIDELPQLLNVLKGDMSLVGNRPLPLYEAEKLTTNEWSMRFLAPAGLTGLWQISRRGKKDMSERERKKLDNFYASNYSIWLDLKIIFKTIPALLQKEKV</sequence>
<dbReference type="HOGENOM" id="CLU_024920_1_3_10"/>
<dbReference type="RefSeq" id="WP_013632140.1">
    <property type="nucleotide sequence ID" value="NC_015177.1"/>
</dbReference>
<keyword evidence="2" id="KW-0812">Transmembrane</keyword>
<dbReference type="KEGG" id="psn:Pedsa_1071"/>
<dbReference type="eggNOG" id="COG2148">
    <property type="taxonomic scope" value="Bacteria"/>
</dbReference>
<evidence type="ECO:0000313" key="4">
    <source>
        <dbReference type="EMBL" id="ADY51641.1"/>
    </source>
</evidence>
<keyword evidence="2" id="KW-1133">Transmembrane helix</keyword>
<keyword evidence="5" id="KW-1185">Reference proteome</keyword>
<protein>
    <submittedName>
        <fullName evidence="4">Undecaprenyl-phosphate galactose phosphotransferase</fullName>
        <ecNumber evidence="4">2.7.8.6</ecNumber>
    </submittedName>
</protein>
<dbReference type="Pfam" id="PF02397">
    <property type="entry name" value="Bac_transf"/>
    <property type="match status" value="1"/>
</dbReference>
<reference evidence="5" key="2">
    <citation type="submission" date="2011-02" db="EMBL/GenBank/DDBJ databases">
        <title>The complete genome of Pedobacter saltans DSM 12145.</title>
        <authorList>
            <consortium name="US DOE Joint Genome Institute (JGI-PGF)"/>
            <person name="Lucas S."/>
            <person name="Copeland A."/>
            <person name="Lapidus A."/>
            <person name="Bruce D."/>
            <person name="Goodwin L."/>
            <person name="Pitluck S."/>
            <person name="Kyrpides N."/>
            <person name="Mavromatis K."/>
            <person name="Pagani I."/>
            <person name="Ivanova N."/>
            <person name="Ovchinnikova G."/>
            <person name="Lu M."/>
            <person name="Detter J.C."/>
            <person name="Han C."/>
            <person name="Land M."/>
            <person name="Hauser L."/>
            <person name="Markowitz V."/>
            <person name="Cheng J.-F."/>
            <person name="Hugenholtz P."/>
            <person name="Woyke T."/>
            <person name="Wu D."/>
            <person name="Tindall B."/>
            <person name="Pomrenke H.G."/>
            <person name="Brambilla E."/>
            <person name="Klenk H.-P."/>
            <person name="Eisen J.A."/>
        </authorList>
    </citation>
    <scope>NUCLEOTIDE SEQUENCE [LARGE SCALE GENOMIC DNA]</scope>
    <source>
        <strain evidence="5">ATCC 51119 / DSM 12145 / JCM 21818 / LMG 10337 / NBRC 100064 / NCIMB 13643</strain>
    </source>
</reference>
<evidence type="ECO:0000313" key="5">
    <source>
        <dbReference type="Proteomes" id="UP000000310"/>
    </source>
</evidence>
<evidence type="ECO:0000256" key="1">
    <source>
        <dbReference type="ARBA" id="ARBA00006464"/>
    </source>
</evidence>
<dbReference type="OrthoDB" id="9808602at2"/>
<dbReference type="EMBL" id="CP002545">
    <property type="protein sequence ID" value="ADY51641.1"/>
    <property type="molecule type" value="Genomic_DNA"/>
</dbReference>
<comment type="similarity">
    <text evidence="1">Belongs to the bacterial sugar transferase family.</text>
</comment>
<keyword evidence="4" id="KW-0808">Transferase</keyword>
<gene>
    <name evidence="4" type="ordered locus">Pedsa_1071</name>
</gene>
<organism evidence="4 5">
    <name type="scientific">Pseudopedobacter saltans (strain ATCC 51119 / DSM 12145 / JCM 21818 / CCUG 39354 / LMG 10337 / NBRC 100064 / NCIMB 13643)</name>
    <name type="common">Pedobacter saltans</name>
    <dbReference type="NCBI Taxonomy" id="762903"/>
    <lineage>
        <taxon>Bacteria</taxon>
        <taxon>Pseudomonadati</taxon>
        <taxon>Bacteroidota</taxon>
        <taxon>Sphingobacteriia</taxon>
        <taxon>Sphingobacteriales</taxon>
        <taxon>Sphingobacteriaceae</taxon>
        <taxon>Pseudopedobacter</taxon>
    </lineage>
</organism>
<dbReference type="GO" id="GO:0047360">
    <property type="term" value="F:undecaprenyl-phosphate galactose phosphotransferase activity"/>
    <property type="evidence" value="ECO:0007669"/>
    <property type="project" value="UniProtKB-EC"/>
</dbReference>